<dbReference type="CDD" id="cd12148">
    <property type="entry name" value="fungal_TF_MHR"/>
    <property type="match status" value="1"/>
</dbReference>
<feature type="compositionally biased region" description="Polar residues" evidence="5">
    <location>
        <begin position="1"/>
        <end position="12"/>
    </location>
</feature>
<feature type="region of interest" description="Disordered" evidence="5">
    <location>
        <begin position="640"/>
        <end position="670"/>
    </location>
</feature>
<feature type="region of interest" description="Disordered" evidence="5">
    <location>
        <begin position="139"/>
        <end position="159"/>
    </location>
</feature>
<dbReference type="PROSITE" id="PS00463">
    <property type="entry name" value="ZN2_CY6_FUNGAL_1"/>
    <property type="match status" value="1"/>
</dbReference>
<dbReference type="PROSITE" id="PS50048">
    <property type="entry name" value="ZN2_CY6_FUNGAL_2"/>
    <property type="match status" value="1"/>
</dbReference>
<reference evidence="7 8" key="1">
    <citation type="journal article" date="2016" name="Sci. Rep.">
        <title>Insights into Adaptations to a Near-Obligate Nematode Endoparasitic Lifestyle from the Finished Genome of Drechmeria coniospora.</title>
        <authorList>
            <person name="Zhang L."/>
            <person name="Zhou Z."/>
            <person name="Guo Q."/>
            <person name="Fokkens L."/>
            <person name="Miskei M."/>
            <person name="Pocsi I."/>
            <person name="Zhang W."/>
            <person name="Chen M."/>
            <person name="Wang L."/>
            <person name="Sun Y."/>
            <person name="Donzelli B.G."/>
            <person name="Gibson D.M."/>
            <person name="Nelson D.R."/>
            <person name="Luo J.G."/>
            <person name="Rep M."/>
            <person name="Liu H."/>
            <person name="Yang S."/>
            <person name="Wang J."/>
            <person name="Krasnoff S.B."/>
            <person name="Xu Y."/>
            <person name="Molnar I."/>
            <person name="Lin M."/>
        </authorList>
    </citation>
    <scope>NUCLEOTIDE SEQUENCE [LARGE SCALE GENOMIC DNA]</scope>
    <source>
        <strain evidence="7 8">ARSEF 6962</strain>
    </source>
</reference>
<dbReference type="GO" id="GO:0000981">
    <property type="term" value="F:DNA-binding transcription factor activity, RNA polymerase II-specific"/>
    <property type="evidence" value="ECO:0007669"/>
    <property type="project" value="InterPro"/>
</dbReference>
<evidence type="ECO:0000256" key="4">
    <source>
        <dbReference type="ARBA" id="ARBA00023242"/>
    </source>
</evidence>
<dbReference type="GO" id="GO:0006351">
    <property type="term" value="P:DNA-templated transcription"/>
    <property type="evidence" value="ECO:0007669"/>
    <property type="project" value="InterPro"/>
</dbReference>
<evidence type="ECO:0000313" key="7">
    <source>
        <dbReference type="EMBL" id="KYK57285.1"/>
    </source>
</evidence>
<keyword evidence="2" id="KW-0805">Transcription regulation</keyword>
<dbReference type="Gene3D" id="4.10.240.10">
    <property type="entry name" value="Zn(2)-C6 fungal-type DNA-binding domain"/>
    <property type="match status" value="1"/>
</dbReference>
<evidence type="ECO:0000259" key="6">
    <source>
        <dbReference type="PROSITE" id="PS50048"/>
    </source>
</evidence>
<name>A0A151GJJ9_DRECN</name>
<dbReference type="PANTHER" id="PTHR47424:SF5">
    <property type="entry name" value="ZN(II)2CYS6 TRANSCRIPTION FACTOR (EUROFUNG)"/>
    <property type="match status" value="1"/>
</dbReference>
<dbReference type="AlphaFoldDB" id="A0A151GJJ9"/>
<dbReference type="STRING" id="98403.A0A151GJJ9"/>
<evidence type="ECO:0000256" key="5">
    <source>
        <dbReference type="SAM" id="MobiDB-lite"/>
    </source>
</evidence>
<organism evidence="7 8">
    <name type="scientific">Drechmeria coniospora</name>
    <name type="common">Nematophagous fungus</name>
    <name type="synonym">Meria coniospora</name>
    <dbReference type="NCBI Taxonomy" id="98403"/>
    <lineage>
        <taxon>Eukaryota</taxon>
        <taxon>Fungi</taxon>
        <taxon>Dikarya</taxon>
        <taxon>Ascomycota</taxon>
        <taxon>Pezizomycotina</taxon>
        <taxon>Sordariomycetes</taxon>
        <taxon>Hypocreomycetidae</taxon>
        <taxon>Hypocreales</taxon>
        <taxon>Ophiocordycipitaceae</taxon>
        <taxon>Drechmeria</taxon>
    </lineage>
</organism>
<dbReference type="GO" id="GO:0000978">
    <property type="term" value="F:RNA polymerase II cis-regulatory region sequence-specific DNA binding"/>
    <property type="evidence" value="ECO:0007669"/>
    <property type="project" value="TreeGrafter"/>
</dbReference>
<dbReference type="SUPFAM" id="SSF57701">
    <property type="entry name" value="Zn2/Cys6 DNA-binding domain"/>
    <property type="match status" value="1"/>
</dbReference>
<gene>
    <name evidence="7" type="ORF">DCS_04292</name>
</gene>
<dbReference type="GO" id="GO:0000435">
    <property type="term" value="P:positive regulation of transcription from RNA polymerase II promoter by galactose"/>
    <property type="evidence" value="ECO:0007669"/>
    <property type="project" value="TreeGrafter"/>
</dbReference>
<feature type="region of interest" description="Disordered" evidence="5">
    <location>
        <begin position="179"/>
        <end position="204"/>
    </location>
</feature>
<dbReference type="RefSeq" id="XP_040656637.1">
    <property type="nucleotide sequence ID" value="XM_040801604.1"/>
</dbReference>
<dbReference type="SMART" id="SM00906">
    <property type="entry name" value="Fungal_trans"/>
    <property type="match status" value="1"/>
</dbReference>
<keyword evidence="4" id="KW-0539">Nucleus</keyword>
<keyword evidence="3" id="KW-0804">Transcription</keyword>
<keyword evidence="1" id="KW-0479">Metal-binding</keyword>
<proteinExistence type="predicted"/>
<dbReference type="GO" id="GO:0008270">
    <property type="term" value="F:zinc ion binding"/>
    <property type="evidence" value="ECO:0007669"/>
    <property type="project" value="InterPro"/>
</dbReference>
<dbReference type="PANTHER" id="PTHR47424">
    <property type="entry name" value="REGULATORY PROTEIN GAL4"/>
    <property type="match status" value="1"/>
</dbReference>
<evidence type="ECO:0000313" key="8">
    <source>
        <dbReference type="Proteomes" id="UP000076580"/>
    </source>
</evidence>
<feature type="domain" description="Zn(2)-C6 fungal-type" evidence="6">
    <location>
        <begin position="42"/>
        <end position="73"/>
    </location>
</feature>
<dbReference type="Proteomes" id="UP000076580">
    <property type="component" value="Chromosome 02"/>
</dbReference>
<dbReference type="InterPro" id="IPR001138">
    <property type="entry name" value="Zn2Cys6_DnaBD"/>
</dbReference>
<protein>
    <submittedName>
        <fullName evidence="7">Fungal specific transcription factor</fullName>
    </submittedName>
</protein>
<evidence type="ECO:0000256" key="1">
    <source>
        <dbReference type="ARBA" id="ARBA00022723"/>
    </source>
</evidence>
<dbReference type="Pfam" id="PF04082">
    <property type="entry name" value="Fungal_trans"/>
    <property type="match status" value="1"/>
</dbReference>
<evidence type="ECO:0000256" key="3">
    <source>
        <dbReference type="ARBA" id="ARBA00023163"/>
    </source>
</evidence>
<dbReference type="InterPro" id="IPR051127">
    <property type="entry name" value="Fungal_SecMet_Regulators"/>
</dbReference>
<evidence type="ECO:0000256" key="2">
    <source>
        <dbReference type="ARBA" id="ARBA00023015"/>
    </source>
</evidence>
<feature type="region of interest" description="Disordered" evidence="5">
    <location>
        <begin position="1"/>
        <end position="33"/>
    </location>
</feature>
<accession>A0A151GJJ9</accession>
<dbReference type="EMBL" id="LAYC01000002">
    <property type="protein sequence ID" value="KYK57285.1"/>
    <property type="molecule type" value="Genomic_DNA"/>
</dbReference>
<dbReference type="Pfam" id="PF00172">
    <property type="entry name" value="Zn_clus"/>
    <property type="match status" value="1"/>
</dbReference>
<feature type="compositionally biased region" description="Basic and acidic residues" evidence="5">
    <location>
        <begin position="18"/>
        <end position="31"/>
    </location>
</feature>
<dbReference type="GO" id="GO:0005634">
    <property type="term" value="C:nucleus"/>
    <property type="evidence" value="ECO:0007669"/>
    <property type="project" value="TreeGrafter"/>
</dbReference>
<dbReference type="InterPro" id="IPR007219">
    <property type="entry name" value="XnlR_reg_dom"/>
</dbReference>
<sequence length="744" mass="81765">MNSGSRTGQASHGTDGPADPRKRPSRAEDGRRAKRGRYTAVACNECKKKKLKCLPTEGLTCERCLHAGLACVFDARPPSQTTKSKHDRLMSLDSHRLRTLGEETALLRQQVADLAQAVQELQSPSPTRPRVHARLASILTPSPSNGYGGARTVPKDPQFVGPTRPAYGLLVAERSLTRMGIPASEPEPESPRASPTPSERSRGECADADVDFWNRCTPHELSRLLGVFEEEVESVYPFIDIVELASRADQILYLIRSPASMDNQHRETRPPLTSRDIEMAKLAAATGIAIEARGRNQLSAAIAESVQDSITRISRSEVALKGIQLLVALVRRSRGCLPFPSLSAAQSIYHFHCDDELLAWRTIGIAARESLEMGLHRKKSLLDNFKDAQSRRDAMRVFWCVYVLDRRWSFGTSLSFALADRDIDPALPELDADHAYLNCMVGYARLCSQLWDAIPPLGAPVQSIPHETVRALDVSTQAWIEGIPAHLQMRHPHALVAARSQPRVLHRLRALLFLRGNFTRISIYQHYLLSAATMQANLASARLVVDVARDSVEVLVHLHATTDIYSRQQNAFNHFLLSAFAVIALAVCHAPDVFAEHCRGSFLDAVDLVRGFSRHSVASRRLWNSIRGFLPRLNRLGLPGSERPADVSRRGSAAPAADAAQLHPRSSSVAAEHAAGLEGGTLATPQPMGMPDMSEISSDLLDLFDTLVQGQDSEHEFPTELFGAVEGEASEGVGLSRRFLQGLM</sequence>
<keyword evidence="8" id="KW-1185">Reference proteome</keyword>
<dbReference type="InParanoid" id="A0A151GJJ9"/>
<dbReference type="GeneID" id="63716935"/>
<dbReference type="SMART" id="SM00066">
    <property type="entry name" value="GAL4"/>
    <property type="match status" value="1"/>
</dbReference>
<comment type="caution">
    <text evidence="7">The sequence shown here is derived from an EMBL/GenBank/DDBJ whole genome shotgun (WGS) entry which is preliminary data.</text>
</comment>
<dbReference type="InterPro" id="IPR036864">
    <property type="entry name" value="Zn2-C6_fun-type_DNA-bd_sf"/>
</dbReference>